<evidence type="ECO:0000313" key="2">
    <source>
        <dbReference type="EMBL" id="GKU26782.1"/>
    </source>
</evidence>
<evidence type="ECO:0000313" key="3">
    <source>
        <dbReference type="Proteomes" id="UP001057868"/>
    </source>
</evidence>
<feature type="transmembrane region" description="Helical" evidence="1">
    <location>
        <begin position="6"/>
        <end position="30"/>
    </location>
</feature>
<reference evidence="2" key="1">
    <citation type="journal article" date="2023" name="Int. J. Syst. Evol. Microbiol.">
        <title>&lt;i&gt;Clostridium folliculivorans&lt;/i&gt; sp. nov., isolated from soil samples of an organic paddy in Japan.</title>
        <authorList>
            <person name="Tazawa J."/>
            <person name="Kobayashi H."/>
            <person name="Tanizawa Y."/>
            <person name="Uchino A."/>
            <person name="Tanaka F."/>
            <person name="Urashima Y."/>
            <person name="Miura S."/>
            <person name="Sakamoto M."/>
            <person name="Ohkuma M."/>
            <person name="Tohno M."/>
        </authorList>
    </citation>
    <scope>NUCLEOTIDE SEQUENCE</scope>
    <source>
        <strain evidence="2">D1-1</strain>
    </source>
</reference>
<keyword evidence="1" id="KW-0812">Transmembrane</keyword>
<keyword evidence="1" id="KW-1133">Transmembrane helix</keyword>
<comment type="caution">
    <text evidence="2">The sequence shown here is derived from an EMBL/GenBank/DDBJ whole genome shotgun (WGS) entry which is preliminary data.</text>
</comment>
<dbReference type="Proteomes" id="UP001057868">
    <property type="component" value="Unassembled WGS sequence"/>
</dbReference>
<evidence type="ECO:0000256" key="1">
    <source>
        <dbReference type="SAM" id="Phobius"/>
    </source>
</evidence>
<keyword evidence="3" id="KW-1185">Reference proteome</keyword>
<feature type="transmembrane region" description="Helical" evidence="1">
    <location>
        <begin position="42"/>
        <end position="64"/>
    </location>
</feature>
<dbReference type="EMBL" id="BQXY01000007">
    <property type="protein sequence ID" value="GKU26782.1"/>
    <property type="molecule type" value="Genomic_DNA"/>
</dbReference>
<dbReference type="RefSeq" id="WP_261853675.1">
    <property type="nucleotide sequence ID" value="NZ_BQXY01000007.1"/>
</dbReference>
<dbReference type="AlphaFoldDB" id="A0A9W5Y572"/>
<organism evidence="2 3">
    <name type="scientific">Clostridium folliculivorans</name>
    <dbReference type="NCBI Taxonomy" id="2886038"/>
    <lineage>
        <taxon>Bacteria</taxon>
        <taxon>Bacillati</taxon>
        <taxon>Bacillota</taxon>
        <taxon>Clostridia</taxon>
        <taxon>Eubacteriales</taxon>
        <taxon>Clostridiaceae</taxon>
        <taxon>Clostridium</taxon>
    </lineage>
</organism>
<sequence>MNYFLPITVIIMSYLISNFVCKFIDFLSVLKIVFKIKFKRQANTVCVFLIIVLIIATSFLFKLNIIDRNIINSIGLFLGVLVVDINSNLLNSLKNKI</sequence>
<accession>A0A9W5Y572</accession>
<name>A0A9W5Y572_9CLOT</name>
<proteinExistence type="predicted"/>
<protein>
    <submittedName>
        <fullName evidence="2">Uncharacterized protein</fullName>
    </submittedName>
</protein>
<feature type="transmembrane region" description="Helical" evidence="1">
    <location>
        <begin position="70"/>
        <end position="90"/>
    </location>
</feature>
<keyword evidence="1" id="KW-0472">Membrane</keyword>
<gene>
    <name evidence="2" type="ORF">CFOLD11_36090</name>
</gene>